<feature type="signal peptide" evidence="1">
    <location>
        <begin position="1"/>
        <end position="20"/>
    </location>
</feature>
<evidence type="ECO:0000313" key="2">
    <source>
        <dbReference type="EnsemblProtists" id="EOD36832"/>
    </source>
</evidence>
<protein>
    <submittedName>
        <fullName evidence="2">Uncharacterized protein</fullName>
    </submittedName>
</protein>
<name>A0A0D3KM47_EMIH1</name>
<dbReference type="AlphaFoldDB" id="A0A0D3KM47"/>
<dbReference type="Proteomes" id="UP000013827">
    <property type="component" value="Unassembled WGS sequence"/>
</dbReference>
<keyword evidence="1" id="KW-0732">Signal</keyword>
<dbReference type="PaxDb" id="2903-EOD36832"/>
<dbReference type="HOGENOM" id="CLU_1716688_0_0_1"/>
<organism evidence="2 3">
    <name type="scientific">Emiliania huxleyi (strain CCMP1516)</name>
    <dbReference type="NCBI Taxonomy" id="280463"/>
    <lineage>
        <taxon>Eukaryota</taxon>
        <taxon>Haptista</taxon>
        <taxon>Haptophyta</taxon>
        <taxon>Prymnesiophyceae</taxon>
        <taxon>Isochrysidales</taxon>
        <taxon>Noelaerhabdaceae</taxon>
        <taxon>Emiliania</taxon>
    </lineage>
</organism>
<proteinExistence type="predicted"/>
<dbReference type="GeneID" id="17282102"/>
<dbReference type="RefSeq" id="XP_005789261.1">
    <property type="nucleotide sequence ID" value="XM_005789204.1"/>
</dbReference>
<feature type="chain" id="PRO_5044291870" evidence="1">
    <location>
        <begin position="21"/>
        <end position="153"/>
    </location>
</feature>
<evidence type="ECO:0000313" key="3">
    <source>
        <dbReference type="Proteomes" id="UP000013827"/>
    </source>
</evidence>
<dbReference type="KEGG" id="ehx:EMIHUDRAFT_201086"/>
<sequence>MASARALQLIAAFAVTPCAALVLPGSRLLSPSARHSPACASDAAPVDASLRQQMKAYLDHCRATGRELTSEQKAMIAEIEKDEALLDQTGFVDFSKRMRRPLSLSGCRDAQQCCACEATSRWHAGSLAGSYAYRVFFPASFSSVYVPNTKIKR</sequence>
<dbReference type="EnsemblProtists" id="EOD36832">
    <property type="protein sequence ID" value="EOD36832"/>
    <property type="gene ID" value="EMIHUDRAFT_201086"/>
</dbReference>
<accession>A0A0D3KM47</accession>
<evidence type="ECO:0000256" key="1">
    <source>
        <dbReference type="SAM" id="SignalP"/>
    </source>
</evidence>
<reference evidence="2" key="2">
    <citation type="submission" date="2024-10" db="UniProtKB">
        <authorList>
            <consortium name="EnsemblProtists"/>
        </authorList>
    </citation>
    <scope>IDENTIFICATION</scope>
</reference>
<reference evidence="3" key="1">
    <citation type="journal article" date="2013" name="Nature">
        <title>Pan genome of the phytoplankton Emiliania underpins its global distribution.</title>
        <authorList>
            <person name="Read B.A."/>
            <person name="Kegel J."/>
            <person name="Klute M.J."/>
            <person name="Kuo A."/>
            <person name="Lefebvre S.C."/>
            <person name="Maumus F."/>
            <person name="Mayer C."/>
            <person name="Miller J."/>
            <person name="Monier A."/>
            <person name="Salamov A."/>
            <person name="Young J."/>
            <person name="Aguilar M."/>
            <person name="Claverie J.M."/>
            <person name="Frickenhaus S."/>
            <person name="Gonzalez K."/>
            <person name="Herman E.K."/>
            <person name="Lin Y.C."/>
            <person name="Napier J."/>
            <person name="Ogata H."/>
            <person name="Sarno A.F."/>
            <person name="Shmutz J."/>
            <person name="Schroeder D."/>
            <person name="de Vargas C."/>
            <person name="Verret F."/>
            <person name="von Dassow P."/>
            <person name="Valentin K."/>
            <person name="Van de Peer Y."/>
            <person name="Wheeler G."/>
            <person name="Dacks J.B."/>
            <person name="Delwiche C.F."/>
            <person name="Dyhrman S.T."/>
            <person name="Glockner G."/>
            <person name="John U."/>
            <person name="Richards T."/>
            <person name="Worden A.Z."/>
            <person name="Zhang X."/>
            <person name="Grigoriev I.V."/>
            <person name="Allen A.E."/>
            <person name="Bidle K."/>
            <person name="Borodovsky M."/>
            <person name="Bowler C."/>
            <person name="Brownlee C."/>
            <person name="Cock J.M."/>
            <person name="Elias M."/>
            <person name="Gladyshev V.N."/>
            <person name="Groth M."/>
            <person name="Guda C."/>
            <person name="Hadaegh A."/>
            <person name="Iglesias-Rodriguez M.D."/>
            <person name="Jenkins J."/>
            <person name="Jones B.M."/>
            <person name="Lawson T."/>
            <person name="Leese F."/>
            <person name="Lindquist E."/>
            <person name="Lobanov A."/>
            <person name="Lomsadze A."/>
            <person name="Malik S.B."/>
            <person name="Marsh M.E."/>
            <person name="Mackinder L."/>
            <person name="Mock T."/>
            <person name="Mueller-Roeber B."/>
            <person name="Pagarete A."/>
            <person name="Parker M."/>
            <person name="Probert I."/>
            <person name="Quesneville H."/>
            <person name="Raines C."/>
            <person name="Rensing S.A."/>
            <person name="Riano-Pachon D.M."/>
            <person name="Richier S."/>
            <person name="Rokitta S."/>
            <person name="Shiraiwa Y."/>
            <person name="Soanes D.M."/>
            <person name="van der Giezen M."/>
            <person name="Wahlund T.M."/>
            <person name="Williams B."/>
            <person name="Wilson W."/>
            <person name="Wolfe G."/>
            <person name="Wurch L.L."/>
        </authorList>
    </citation>
    <scope>NUCLEOTIDE SEQUENCE</scope>
</reference>
<keyword evidence="3" id="KW-1185">Reference proteome</keyword>